<feature type="transmembrane region" description="Helical" evidence="4">
    <location>
        <begin position="323"/>
        <end position="344"/>
    </location>
</feature>
<organism evidence="5 6">
    <name type="scientific">Glycomyces paridis</name>
    <dbReference type="NCBI Taxonomy" id="2126555"/>
    <lineage>
        <taxon>Bacteria</taxon>
        <taxon>Bacillati</taxon>
        <taxon>Actinomycetota</taxon>
        <taxon>Actinomycetes</taxon>
        <taxon>Glycomycetales</taxon>
        <taxon>Glycomycetaceae</taxon>
        <taxon>Glycomyces</taxon>
    </lineage>
</organism>
<dbReference type="OrthoDB" id="3273071at2"/>
<dbReference type="Gene3D" id="1.25.40.10">
    <property type="entry name" value="Tetratricopeptide repeat domain"/>
    <property type="match status" value="1"/>
</dbReference>
<gene>
    <name evidence="5" type="ORF">E9998_24780</name>
</gene>
<dbReference type="AlphaFoldDB" id="A0A4S8NUX9"/>
<name>A0A4S8NUX9_9ACTN</name>
<reference evidence="5 6" key="1">
    <citation type="journal article" date="2018" name="Int. J. Syst. Evol. Microbiol.">
        <title>Glycomyces paridis sp. nov., isolated from the medicinal plant Paris polyphylla.</title>
        <authorList>
            <person name="Fang X.M."/>
            <person name="Bai J.L."/>
            <person name="Su J."/>
            <person name="Zhao L.L."/>
            <person name="Liu H.Y."/>
            <person name="Ma B.P."/>
            <person name="Zhang Y.Q."/>
            <person name="Yu L.Y."/>
        </authorList>
    </citation>
    <scope>NUCLEOTIDE SEQUENCE [LARGE SCALE GENOMIC DNA]</scope>
    <source>
        <strain evidence="5 6">CPCC 204357</strain>
    </source>
</reference>
<evidence type="ECO:0000256" key="3">
    <source>
        <dbReference type="PROSITE-ProRule" id="PRU00339"/>
    </source>
</evidence>
<dbReference type="PANTHER" id="PTHR45586">
    <property type="entry name" value="TPR REPEAT-CONTAINING PROTEIN PA4667"/>
    <property type="match status" value="1"/>
</dbReference>
<dbReference type="EMBL" id="STGX01000028">
    <property type="protein sequence ID" value="THV21228.1"/>
    <property type="molecule type" value="Genomic_DNA"/>
</dbReference>
<dbReference type="RefSeq" id="WP_136532431.1">
    <property type="nucleotide sequence ID" value="NZ_STGX01000028.1"/>
</dbReference>
<evidence type="ECO:0000313" key="6">
    <source>
        <dbReference type="Proteomes" id="UP000305792"/>
    </source>
</evidence>
<dbReference type="InterPro" id="IPR011990">
    <property type="entry name" value="TPR-like_helical_dom_sf"/>
</dbReference>
<keyword evidence="1" id="KW-0677">Repeat</keyword>
<dbReference type="SUPFAM" id="SSF48452">
    <property type="entry name" value="TPR-like"/>
    <property type="match status" value="1"/>
</dbReference>
<dbReference type="InterPro" id="IPR019734">
    <property type="entry name" value="TPR_rpt"/>
</dbReference>
<sequence length="381" mass="41450">MSDANNPSEIPVQRAAGRVLKAVERTWPGFVSGAVDGRANELIDAGDHAGAAAVLEQGIERYGPGSVSQLLLAWCLHEADRQEEALTWTDRAVAEEPENADALWLRANVLFELERQEEAAATLWRAVELSPDNGQYHMRLASIQSEDADFADTRELVRKAVALAPDDAWVHQTAGRIYDHHLRHRLAQEHFERALALDPGSVGVRDDLAELLQTRGRFSAGVRLARESVAIAAAADPVDPDMIDESEDVYAGTLWRWPWRWYEWALRAPVVLNVADWVLPTPLPGSAVLAGAVVLGFAAAWTRSVAVLPAECRRDLVARGRRARFAGLAARLVLVLAGTAAMLVGEPSGLQHLGVLGVLVVAYAGWVWQARGNWSGGPDGE</sequence>
<evidence type="ECO:0000313" key="5">
    <source>
        <dbReference type="EMBL" id="THV21228.1"/>
    </source>
</evidence>
<evidence type="ECO:0000256" key="4">
    <source>
        <dbReference type="SAM" id="Phobius"/>
    </source>
</evidence>
<proteinExistence type="predicted"/>
<accession>A0A4S8NUX9</accession>
<comment type="caution">
    <text evidence="5">The sequence shown here is derived from an EMBL/GenBank/DDBJ whole genome shotgun (WGS) entry which is preliminary data.</text>
</comment>
<feature type="transmembrane region" description="Helical" evidence="4">
    <location>
        <begin position="350"/>
        <end position="368"/>
    </location>
</feature>
<keyword evidence="4" id="KW-0812">Transmembrane</keyword>
<feature type="transmembrane region" description="Helical" evidence="4">
    <location>
        <begin position="283"/>
        <end position="302"/>
    </location>
</feature>
<dbReference type="PANTHER" id="PTHR45586:SF1">
    <property type="entry name" value="LIPOPOLYSACCHARIDE ASSEMBLY PROTEIN B"/>
    <property type="match status" value="1"/>
</dbReference>
<dbReference type="PROSITE" id="PS50005">
    <property type="entry name" value="TPR"/>
    <property type="match status" value="2"/>
</dbReference>
<keyword evidence="4" id="KW-1133">Transmembrane helix</keyword>
<keyword evidence="4" id="KW-0472">Membrane</keyword>
<keyword evidence="2 3" id="KW-0802">TPR repeat</keyword>
<dbReference type="SMART" id="SM00028">
    <property type="entry name" value="TPR"/>
    <property type="match status" value="4"/>
</dbReference>
<protein>
    <submittedName>
        <fullName evidence="5">Tetratricopeptide repeat protein</fullName>
    </submittedName>
</protein>
<keyword evidence="6" id="KW-1185">Reference proteome</keyword>
<dbReference type="Proteomes" id="UP000305792">
    <property type="component" value="Unassembled WGS sequence"/>
</dbReference>
<evidence type="ECO:0000256" key="2">
    <source>
        <dbReference type="ARBA" id="ARBA00022803"/>
    </source>
</evidence>
<feature type="repeat" description="TPR" evidence="3">
    <location>
        <begin position="168"/>
        <end position="201"/>
    </location>
</feature>
<dbReference type="InterPro" id="IPR051012">
    <property type="entry name" value="CellSynth/LPSAsmb/PSIAsmb"/>
</dbReference>
<feature type="repeat" description="TPR" evidence="3">
    <location>
        <begin position="100"/>
        <end position="133"/>
    </location>
</feature>
<dbReference type="Pfam" id="PF13432">
    <property type="entry name" value="TPR_16"/>
    <property type="match status" value="1"/>
</dbReference>
<evidence type="ECO:0000256" key="1">
    <source>
        <dbReference type="ARBA" id="ARBA00022737"/>
    </source>
</evidence>